<dbReference type="Pfam" id="PF01556">
    <property type="entry name" value="DnaJ_C"/>
    <property type="match status" value="1"/>
</dbReference>
<dbReference type="GO" id="GO:0042026">
    <property type="term" value="P:protein refolding"/>
    <property type="evidence" value="ECO:0007669"/>
    <property type="project" value="TreeGrafter"/>
</dbReference>
<reference evidence="3 4" key="1">
    <citation type="submission" date="2020-02" db="EMBL/GenBank/DDBJ databases">
        <title>Comparative genomics of sulfur disproportionating microorganisms.</title>
        <authorList>
            <person name="Ward L.M."/>
            <person name="Bertran E."/>
            <person name="Johnston D.T."/>
        </authorList>
    </citation>
    <scope>NUCLEOTIDE SEQUENCE [LARGE SCALE GENOMIC DNA]</scope>
    <source>
        <strain evidence="3 4">DSM 100025</strain>
    </source>
</reference>
<evidence type="ECO:0000259" key="2">
    <source>
        <dbReference type="PROSITE" id="PS50076"/>
    </source>
</evidence>
<dbReference type="PROSITE" id="PS50076">
    <property type="entry name" value="DNAJ_2"/>
    <property type="match status" value="1"/>
</dbReference>
<protein>
    <submittedName>
        <fullName evidence="3">J domain-containing protein</fullName>
    </submittedName>
</protein>
<dbReference type="Proteomes" id="UP000469346">
    <property type="component" value="Unassembled WGS sequence"/>
</dbReference>
<dbReference type="CDD" id="cd06257">
    <property type="entry name" value="DnaJ"/>
    <property type="match status" value="1"/>
</dbReference>
<keyword evidence="4" id="KW-1185">Reference proteome</keyword>
<dbReference type="InterPro" id="IPR036869">
    <property type="entry name" value="J_dom_sf"/>
</dbReference>
<dbReference type="SUPFAM" id="SSF49493">
    <property type="entry name" value="HSP40/DnaJ peptide-binding domain"/>
    <property type="match status" value="2"/>
</dbReference>
<dbReference type="PANTHER" id="PTHR43096">
    <property type="entry name" value="DNAJ HOMOLOG 1, MITOCHONDRIAL-RELATED"/>
    <property type="match status" value="1"/>
</dbReference>
<evidence type="ECO:0000313" key="4">
    <source>
        <dbReference type="Proteomes" id="UP000469346"/>
    </source>
</evidence>
<dbReference type="InterPro" id="IPR008971">
    <property type="entry name" value="HSP40/DnaJ_pept-bd"/>
</dbReference>
<dbReference type="InterPro" id="IPR002939">
    <property type="entry name" value="DnaJ_C"/>
</dbReference>
<dbReference type="GO" id="GO:0005737">
    <property type="term" value="C:cytoplasm"/>
    <property type="evidence" value="ECO:0007669"/>
    <property type="project" value="TreeGrafter"/>
</dbReference>
<keyword evidence="1" id="KW-0143">Chaperone</keyword>
<dbReference type="SMART" id="SM00271">
    <property type="entry name" value="DnaJ"/>
    <property type="match status" value="1"/>
</dbReference>
<dbReference type="PANTHER" id="PTHR43096:SF52">
    <property type="entry name" value="DNAJ HOMOLOG 1, MITOCHONDRIAL-RELATED"/>
    <property type="match status" value="1"/>
</dbReference>
<evidence type="ECO:0000313" key="3">
    <source>
        <dbReference type="EMBL" id="NDY42452.1"/>
    </source>
</evidence>
<dbReference type="RefSeq" id="WP_163298591.1">
    <property type="nucleotide sequence ID" value="NZ_JAAGRR010000057.1"/>
</dbReference>
<dbReference type="SUPFAM" id="SSF46565">
    <property type="entry name" value="Chaperone J-domain"/>
    <property type="match status" value="1"/>
</dbReference>
<sequence>MAQKDYYQILGVSRTAGPEEIKKAYRRLALKYHPDRNKGDKAAEERFKEVNEAYAVLSDPERRRQYDSFGSAEFHRHYTRDDIFRNFDFSDVFQDLGFGGDVFGRVMYGGRRAGGVSFDEIFSQLFRTGAGGAAAGAGAARSPRGQDVVLDLVLTPGELLSGGEKVLSIQVGGRPERLSVRIPRGTAPGRRLRIPGKGAPGPGGRGDLYLRIGVAGDGRFRVDGADVEIDQVLPFSRVCTGTDIEVPTVDGGKVRLRVPAGTQCGQRLRLRGKGLPRSGGGRGDQFVRILVEVPKHLTRAQRELLDRLAAEGL</sequence>
<dbReference type="InterPro" id="IPR018253">
    <property type="entry name" value="DnaJ_domain_CS"/>
</dbReference>
<evidence type="ECO:0000256" key="1">
    <source>
        <dbReference type="ARBA" id="ARBA00023186"/>
    </source>
</evidence>
<dbReference type="EMBL" id="JAAGRR010000057">
    <property type="protein sequence ID" value="NDY42452.1"/>
    <property type="molecule type" value="Genomic_DNA"/>
</dbReference>
<dbReference type="Gene3D" id="1.10.287.110">
    <property type="entry name" value="DnaJ domain"/>
    <property type="match status" value="1"/>
</dbReference>
<dbReference type="Gene3D" id="2.60.260.20">
    <property type="entry name" value="Urease metallochaperone UreE, N-terminal domain"/>
    <property type="match status" value="2"/>
</dbReference>
<organism evidence="3 4">
    <name type="scientific">Dissulfurirhabdus thermomarina</name>
    <dbReference type="NCBI Taxonomy" id="1765737"/>
    <lineage>
        <taxon>Bacteria</taxon>
        <taxon>Deltaproteobacteria</taxon>
        <taxon>Dissulfurirhabdaceae</taxon>
        <taxon>Dissulfurirhabdus</taxon>
    </lineage>
</organism>
<feature type="domain" description="J" evidence="2">
    <location>
        <begin position="5"/>
        <end position="70"/>
    </location>
</feature>
<dbReference type="CDD" id="cd10747">
    <property type="entry name" value="DnaJ_C"/>
    <property type="match status" value="1"/>
</dbReference>
<dbReference type="FunFam" id="1.10.287.110:FF:000034">
    <property type="entry name" value="Chaperone protein DnaJ"/>
    <property type="match status" value="1"/>
</dbReference>
<dbReference type="FunFam" id="2.60.260.20:FF:000013">
    <property type="entry name" value="DnaJ subfamily B member 11"/>
    <property type="match status" value="1"/>
</dbReference>
<dbReference type="AlphaFoldDB" id="A0A6N9TME1"/>
<proteinExistence type="predicted"/>
<dbReference type="PROSITE" id="PS00636">
    <property type="entry name" value="DNAJ_1"/>
    <property type="match status" value="1"/>
</dbReference>
<accession>A0A6N9TME1</accession>
<gene>
    <name evidence="3" type="ORF">G3N55_06300</name>
</gene>
<comment type="caution">
    <text evidence="3">The sequence shown here is derived from an EMBL/GenBank/DDBJ whole genome shotgun (WGS) entry which is preliminary data.</text>
</comment>
<dbReference type="InterPro" id="IPR001623">
    <property type="entry name" value="DnaJ_domain"/>
</dbReference>
<dbReference type="Pfam" id="PF00226">
    <property type="entry name" value="DnaJ"/>
    <property type="match status" value="1"/>
</dbReference>
<dbReference type="GO" id="GO:0051082">
    <property type="term" value="F:unfolded protein binding"/>
    <property type="evidence" value="ECO:0007669"/>
    <property type="project" value="InterPro"/>
</dbReference>
<dbReference type="PRINTS" id="PR00625">
    <property type="entry name" value="JDOMAIN"/>
</dbReference>
<name>A0A6N9TME1_DISTH</name>